<evidence type="ECO:0000256" key="1">
    <source>
        <dbReference type="ARBA" id="ARBA00009437"/>
    </source>
</evidence>
<dbReference type="Proteomes" id="UP000262477">
    <property type="component" value="Unassembled WGS sequence"/>
</dbReference>
<dbReference type="SUPFAM" id="SSF46785">
    <property type="entry name" value="Winged helix' DNA-binding domain"/>
    <property type="match status" value="1"/>
</dbReference>
<evidence type="ECO:0000313" key="7">
    <source>
        <dbReference type="Proteomes" id="UP000262477"/>
    </source>
</evidence>
<feature type="domain" description="HTH lysR-type" evidence="5">
    <location>
        <begin position="10"/>
        <end position="62"/>
    </location>
</feature>
<dbReference type="InterPro" id="IPR050176">
    <property type="entry name" value="LTTR"/>
</dbReference>
<proteinExistence type="inferred from homology"/>
<dbReference type="PANTHER" id="PTHR30579">
    <property type="entry name" value="TRANSCRIPTIONAL REGULATOR"/>
    <property type="match status" value="1"/>
</dbReference>
<comment type="similarity">
    <text evidence="1">Belongs to the LysR transcriptional regulatory family.</text>
</comment>
<dbReference type="Pfam" id="PF00126">
    <property type="entry name" value="HTH_1"/>
    <property type="match status" value="1"/>
</dbReference>
<evidence type="ECO:0000256" key="3">
    <source>
        <dbReference type="ARBA" id="ARBA00023125"/>
    </source>
</evidence>
<dbReference type="Pfam" id="PF03466">
    <property type="entry name" value="LysR_substrate"/>
    <property type="match status" value="1"/>
</dbReference>
<dbReference type="InterPro" id="IPR005119">
    <property type="entry name" value="LysR_subst-bd"/>
</dbReference>
<dbReference type="PRINTS" id="PR00039">
    <property type="entry name" value="HTHLYSR"/>
</dbReference>
<keyword evidence="4" id="KW-0804">Transcription</keyword>
<dbReference type="RefSeq" id="WP_128511709.1">
    <property type="nucleotide sequence ID" value="NZ_QUAC01000442.1"/>
</dbReference>
<dbReference type="SUPFAM" id="SSF53850">
    <property type="entry name" value="Periplasmic binding protein-like II"/>
    <property type="match status" value="1"/>
</dbReference>
<dbReference type="PROSITE" id="PS50931">
    <property type="entry name" value="HTH_LYSR"/>
    <property type="match status" value="1"/>
</dbReference>
<accession>A0A371PSZ9</accession>
<dbReference type="Gene3D" id="1.10.10.10">
    <property type="entry name" value="Winged helix-like DNA-binding domain superfamily/Winged helix DNA-binding domain"/>
    <property type="match status" value="1"/>
</dbReference>
<dbReference type="AlphaFoldDB" id="A0A371PSZ9"/>
<dbReference type="GO" id="GO:0003677">
    <property type="term" value="F:DNA binding"/>
    <property type="evidence" value="ECO:0007669"/>
    <property type="project" value="UniProtKB-KW"/>
</dbReference>
<dbReference type="GO" id="GO:0003700">
    <property type="term" value="F:DNA-binding transcription factor activity"/>
    <property type="evidence" value="ECO:0007669"/>
    <property type="project" value="InterPro"/>
</dbReference>
<dbReference type="CDD" id="cd05466">
    <property type="entry name" value="PBP2_LTTR_substrate"/>
    <property type="match status" value="1"/>
</dbReference>
<gene>
    <name evidence="6" type="ORF">DY245_38370</name>
</gene>
<sequence>MNHDLQIGTLRTLATIVDLGGFGRAAEALHLTQPAVSQQIRRLESFLKQPVFATTGRNMRLSPAGAELLGYARKMLRLNDEAVARFTPPRDGIRITFGISDQFSDALPEILRGLKRVDPDSQVTIRTGLSESLTEQITAGSLDLALLINPWPDPAYRIEEIGHLKMAWFGRPAVGSDAPLPLVLFTEPCTLRGRTLAAFEENGIKWKRGYEGSELIGLRAAIQAGLGVACLVANADELWGLPTAIRPTLPPPPGPVPTGLAISSRVPEEYARAALKSIREALHAYPLAVPQHS</sequence>
<keyword evidence="3" id="KW-0238">DNA-binding</keyword>
<dbReference type="InterPro" id="IPR000847">
    <property type="entry name" value="LysR_HTH_N"/>
</dbReference>
<evidence type="ECO:0000256" key="4">
    <source>
        <dbReference type="ARBA" id="ARBA00023163"/>
    </source>
</evidence>
<reference evidence="6 7" key="1">
    <citation type="submission" date="2018-08" db="EMBL/GenBank/DDBJ databases">
        <title>Streptomyces NEAU-D10 sp. nov., a novel Actinomycete isolated from soil.</title>
        <authorList>
            <person name="Jin L."/>
        </authorList>
    </citation>
    <scope>NUCLEOTIDE SEQUENCE [LARGE SCALE GENOMIC DNA]</scope>
    <source>
        <strain evidence="6 7">NEAU-D10</strain>
    </source>
</reference>
<dbReference type="EMBL" id="QUAC01000442">
    <property type="protein sequence ID" value="REK85351.1"/>
    <property type="molecule type" value="Genomic_DNA"/>
</dbReference>
<organism evidence="6 7">
    <name type="scientific">Streptomyces inhibens</name>
    <dbReference type="NCBI Taxonomy" id="2293571"/>
    <lineage>
        <taxon>Bacteria</taxon>
        <taxon>Bacillati</taxon>
        <taxon>Actinomycetota</taxon>
        <taxon>Actinomycetes</taxon>
        <taxon>Kitasatosporales</taxon>
        <taxon>Streptomycetaceae</taxon>
        <taxon>Streptomyces</taxon>
    </lineage>
</organism>
<keyword evidence="7" id="KW-1185">Reference proteome</keyword>
<evidence type="ECO:0000259" key="5">
    <source>
        <dbReference type="PROSITE" id="PS50931"/>
    </source>
</evidence>
<name>A0A371PSZ9_STRIH</name>
<keyword evidence="2" id="KW-0805">Transcription regulation</keyword>
<comment type="caution">
    <text evidence="6">The sequence shown here is derived from an EMBL/GenBank/DDBJ whole genome shotgun (WGS) entry which is preliminary data.</text>
</comment>
<dbReference type="InterPro" id="IPR036388">
    <property type="entry name" value="WH-like_DNA-bd_sf"/>
</dbReference>
<dbReference type="OrthoDB" id="9789529at2"/>
<dbReference type="PANTHER" id="PTHR30579:SF7">
    <property type="entry name" value="HTH-TYPE TRANSCRIPTIONAL REGULATOR LRHA-RELATED"/>
    <property type="match status" value="1"/>
</dbReference>
<evidence type="ECO:0000256" key="2">
    <source>
        <dbReference type="ARBA" id="ARBA00023015"/>
    </source>
</evidence>
<evidence type="ECO:0000313" key="6">
    <source>
        <dbReference type="EMBL" id="REK85351.1"/>
    </source>
</evidence>
<protein>
    <submittedName>
        <fullName evidence="6">LysR family transcriptional regulator</fullName>
    </submittedName>
</protein>
<dbReference type="InterPro" id="IPR036390">
    <property type="entry name" value="WH_DNA-bd_sf"/>
</dbReference>
<dbReference type="Gene3D" id="3.40.190.10">
    <property type="entry name" value="Periplasmic binding protein-like II"/>
    <property type="match status" value="2"/>
</dbReference>